<dbReference type="EMBL" id="MU266341">
    <property type="protein sequence ID" value="KAH7929427.1"/>
    <property type="molecule type" value="Genomic_DNA"/>
</dbReference>
<protein>
    <submittedName>
        <fullName evidence="1">Heavy metal translocatin</fullName>
    </submittedName>
</protein>
<name>A0ACB8BVE9_9AGAM</name>
<sequence length="1128" mass="120135">MSRTTVLISNLHCSSCVRTIEEALSSLSPPPTSVNVSVVSQSVTVEHSTVISQADLHAILEDAGFDISLPSENSTEDYPSRRRTISGVSTFLSGKRRKHVQQCSLCQAGDTTSPRNVASTSERKNVGSTCSFTEDHGSAADTSGAFISKKKASISPSSSHASLDVSPNDGACRLTLSIGGMTCSACSGTITEMISQLPGVSEVAVSLLSNSATVVVSRQDLTSTIMETIDDCGFEGELIKTEPLFSSGSEVTTVGPRTISLRVDGMFCQHCPSRILDSLAKLAPQVSVVKAFTNHTDPVIELSYEPSPPDMTIRSIISTITSVDPKFHVSIYRPPSLELRTRSMQLREQRNLLRRLLFTVIVAIPTFIIGVVYMSLVSSGNQVKQYLMEPMWHGDASRVQWALFFLATPVMFYSAGLFHRRSMKEIKALWRKGSTTPIVKRFTRFGSMNLLVSTGVSVAYFSSIALLALAASEPPSPMGVGQDTTYFDSVVFLTMFLLAGRFLEAYSKARTADAITALGSLRPSDALLVSPRSSVDTSTEMPSLSGANADPEKGNPASDNGALAVQPGFKIVKVNVDFLEVGDVVRVQNGATPPADGTILSGAETAFDESSLTGESRLIKKHIGDQVYLGTINKSAAVDVRVDAIGGVTMLDHIVKIVREGQTRRAPIERVADLITGFFVPVVTLLAVITWVVWLGLGLGGAISQDYLDISIGGWTVWSLEFAIAVFVVACPCGIGLAAPTALLVGSGLAAKHGILARGGGEAFQEMAQLDVVVFDKTGTLTEGGQPQVCDAEITASTSRWKRETVLGIAAELESASSHPLGTAIKHYSEAHGASSANGSEFDEVAGRGVRARFEDLQCVAIIGNEAWLSEHGVSIGADVASYLERWKTEAKSVILLAIAESAENSPFTIAAIFAVSDPLRPEAKAVVRCLRDNGIESWMISGDNEVTARAVAQMVGIPAGNVIAGVLPHQKAEKILWLQQNGAKRPPSRWQRLFGKQRLNERCIVAMVGDGINDAPALAAGDIGIAIGSGSDVALSSASFILLSSNLQSLLTLSDLSQKVFTRVKLNFLWAVVYNLIALPVAAGVIYPAGHARLAPVWASLAMALSSVSVVCSSLLLKLYREPKAQK</sequence>
<reference evidence="1" key="1">
    <citation type="journal article" date="2021" name="New Phytol.">
        <title>Evolutionary innovations through gain and loss of genes in the ectomycorrhizal Boletales.</title>
        <authorList>
            <person name="Wu G."/>
            <person name="Miyauchi S."/>
            <person name="Morin E."/>
            <person name="Kuo A."/>
            <person name="Drula E."/>
            <person name="Varga T."/>
            <person name="Kohler A."/>
            <person name="Feng B."/>
            <person name="Cao Y."/>
            <person name="Lipzen A."/>
            <person name="Daum C."/>
            <person name="Hundley H."/>
            <person name="Pangilinan J."/>
            <person name="Johnson J."/>
            <person name="Barry K."/>
            <person name="LaButti K."/>
            <person name="Ng V."/>
            <person name="Ahrendt S."/>
            <person name="Min B."/>
            <person name="Choi I.G."/>
            <person name="Park H."/>
            <person name="Plett J.M."/>
            <person name="Magnuson J."/>
            <person name="Spatafora J.W."/>
            <person name="Nagy L.G."/>
            <person name="Henrissat B."/>
            <person name="Grigoriev I.V."/>
            <person name="Yang Z.L."/>
            <person name="Xu J."/>
            <person name="Martin F.M."/>
        </authorList>
    </citation>
    <scope>NUCLEOTIDE SEQUENCE</scope>
    <source>
        <strain evidence="1">KUC20120723A-06</strain>
    </source>
</reference>
<accession>A0ACB8BVE9</accession>
<proteinExistence type="predicted"/>
<evidence type="ECO:0000313" key="1">
    <source>
        <dbReference type="EMBL" id="KAH7929427.1"/>
    </source>
</evidence>
<keyword evidence="2" id="KW-1185">Reference proteome</keyword>
<dbReference type="Proteomes" id="UP000790709">
    <property type="component" value="Unassembled WGS sequence"/>
</dbReference>
<organism evidence="1 2">
    <name type="scientific">Leucogyrophana mollusca</name>
    <dbReference type="NCBI Taxonomy" id="85980"/>
    <lineage>
        <taxon>Eukaryota</taxon>
        <taxon>Fungi</taxon>
        <taxon>Dikarya</taxon>
        <taxon>Basidiomycota</taxon>
        <taxon>Agaricomycotina</taxon>
        <taxon>Agaricomycetes</taxon>
        <taxon>Agaricomycetidae</taxon>
        <taxon>Boletales</taxon>
        <taxon>Boletales incertae sedis</taxon>
        <taxon>Leucogyrophana</taxon>
    </lineage>
</organism>
<evidence type="ECO:0000313" key="2">
    <source>
        <dbReference type="Proteomes" id="UP000790709"/>
    </source>
</evidence>
<comment type="caution">
    <text evidence="1">The sequence shown here is derived from an EMBL/GenBank/DDBJ whole genome shotgun (WGS) entry which is preliminary data.</text>
</comment>
<gene>
    <name evidence="1" type="ORF">BV22DRAFT_1109857</name>
</gene>